<organism evidence="6 7">
    <name type="scientific">Perkinsus olseni</name>
    <name type="common">Perkinsus atlanticus</name>
    <dbReference type="NCBI Taxonomy" id="32597"/>
    <lineage>
        <taxon>Eukaryota</taxon>
        <taxon>Sar</taxon>
        <taxon>Alveolata</taxon>
        <taxon>Perkinsozoa</taxon>
        <taxon>Perkinsea</taxon>
        <taxon>Perkinsida</taxon>
        <taxon>Perkinsidae</taxon>
        <taxon>Perkinsus</taxon>
    </lineage>
</organism>
<evidence type="ECO:0000256" key="1">
    <source>
        <dbReference type="ARBA" id="ARBA00022679"/>
    </source>
</evidence>
<dbReference type="InterPro" id="IPR000182">
    <property type="entry name" value="GNAT_dom"/>
</dbReference>
<sequence>MAATTAAAPVVVESSSPHTTPFPSLEYLSYRDENDLPALTQLIEKDLSEPYSVFTYRYFLNRWPELCIMCIDNESADKKIIGCVVCKLDDHHSHHSPKDDNDQQQQQQQQQRSTKRGYIAMLAVASSYRGHHIASHMVELALQRMHKMGADECVLEAEITNTAALGLYRKLGFIKTKRLPRYYLNGSDAYRLKYFFMENPATTSSNDEETQDNQDEQENDTHPAASTDE</sequence>
<evidence type="ECO:0000256" key="3">
    <source>
        <dbReference type="ARBA" id="ARBA00024025"/>
    </source>
</evidence>
<reference evidence="6 7" key="1">
    <citation type="submission" date="2020-04" db="EMBL/GenBank/DDBJ databases">
        <title>Perkinsus olseni comparative genomics.</title>
        <authorList>
            <person name="Bogema D.R."/>
        </authorList>
    </citation>
    <scope>NUCLEOTIDE SEQUENCE [LARGE SCALE GENOMIC DNA]</scope>
    <source>
        <strain evidence="6">ATCC PRA-205</strain>
    </source>
</reference>
<keyword evidence="1 6" id="KW-0808">Transferase</keyword>
<dbReference type="PANTHER" id="PTHR45896">
    <property type="entry name" value="N-ALPHA-ACETYLTRANSFERASE 30"/>
    <property type="match status" value="1"/>
</dbReference>
<feature type="compositionally biased region" description="Acidic residues" evidence="4">
    <location>
        <begin position="206"/>
        <end position="218"/>
    </location>
</feature>
<protein>
    <submittedName>
        <fullName evidence="6">N-alpha-acetyltransferase 30</fullName>
    </submittedName>
</protein>
<dbReference type="PANTHER" id="PTHR45896:SF1">
    <property type="entry name" value="N-ALPHA-ACETYLTRANSFERASE 30"/>
    <property type="match status" value="1"/>
</dbReference>
<gene>
    <name evidence="6" type="primary">NAA30_2</name>
    <name evidence="6" type="ORF">FOZ62_023527</name>
</gene>
<keyword evidence="2" id="KW-0012">Acyltransferase</keyword>
<evidence type="ECO:0000259" key="5">
    <source>
        <dbReference type="PROSITE" id="PS51186"/>
    </source>
</evidence>
<feature type="domain" description="N-acetyltransferase" evidence="5">
    <location>
        <begin position="25"/>
        <end position="197"/>
    </location>
</feature>
<proteinExistence type="inferred from homology"/>
<dbReference type="GO" id="GO:0031417">
    <property type="term" value="C:NatC complex"/>
    <property type="evidence" value="ECO:0007669"/>
    <property type="project" value="TreeGrafter"/>
</dbReference>
<feature type="region of interest" description="Disordered" evidence="4">
    <location>
        <begin position="93"/>
        <end position="113"/>
    </location>
</feature>
<dbReference type="PROSITE" id="PS51186">
    <property type="entry name" value="GNAT"/>
    <property type="match status" value="1"/>
</dbReference>
<dbReference type="CDD" id="cd04301">
    <property type="entry name" value="NAT_SF"/>
    <property type="match status" value="1"/>
</dbReference>
<dbReference type="Proteomes" id="UP000574390">
    <property type="component" value="Unassembled WGS sequence"/>
</dbReference>
<accession>A0A7J6TTF8</accession>
<dbReference type="InterPro" id="IPR044542">
    <property type="entry name" value="NAA30-like"/>
</dbReference>
<evidence type="ECO:0000313" key="7">
    <source>
        <dbReference type="Proteomes" id="UP000574390"/>
    </source>
</evidence>
<dbReference type="AlphaFoldDB" id="A0A7J6TTF8"/>
<dbReference type="GO" id="GO:0004596">
    <property type="term" value="F:protein-N-terminal amino-acid acetyltransferase activity"/>
    <property type="evidence" value="ECO:0007669"/>
    <property type="project" value="InterPro"/>
</dbReference>
<dbReference type="SUPFAM" id="SSF55729">
    <property type="entry name" value="Acyl-CoA N-acyltransferases (Nat)"/>
    <property type="match status" value="1"/>
</dbReference>
<dbReference type="Gene3D" id="3.40.630.30">
    <property type="match status" value="1"/>
</dbReference>
<comment type="caution">
    <text evidence="6">The sequence shown here is derived from an EMBL/GenBank/DDBJ whole genome shotgun (WGS) entry which is preliminary data.</text>
</comment>
<name>A0A7J6TTF8_PEROL</name>
<evidence type="ECO:0000256" key="2">
    <source>
        <dbReference type="ARBA" id="ARBA00023315"/>
    </source>
</evidence>
<evidence type="ECO:0000313" key="6">
    <source>
        <dbReference type="EMBL" id="KAF4747912.1"/>
    </source>
</evidence>
<dbReference type="EMBL" id="JABANM010005252">
    <property type="protein sequence ID" value="KAF4747912.1"/>
    <property type="molecule type" value="Genomic_DNA"/>
</dbReference>
<dbReference type="Pfam" id="PF00583">
    <property type="entry name" value="Acetyltransf_1"/>
    <property type="match status" value="1"/>
</dbReference>
<evidence type="ECO:0000256" key="4">
    <source>
        <dbReference type="SAM" id="MobiDB-lite"/>
    </source>
</evidence>
<feature type="region of interest" description="Disordered" evidence="4">
    <location>
        <begin position="201"/>
        <end position="229"/>
    </location>
</feature>
<dbReference type="InterPro" id="IPR016181">
    <property type="entry name" value="Acyl_CoA_acyltransferase"/>
</dbReference>
<comment type="similarity">
    <text evidence="3">Belongs to the acetyltransferase family. MAK3 subfamily.</text>
</comment>